<dbReference type="PROSITE" id="PS50002">
    <property type="entry name" value="SH3"/>
    <property type="match status" value="1"/>
</dbReference>
<evidence type="ECO:0000313" key="22">
    <source>
        <dbReference type="Proteomes" id="UP000835052"/>
    </source>
</evidence>
<dbReference type="Gene3D" id="2.30.30.40">
    <property type="entry name" value="SH3 Domains"/>
    <property type="match status" value="1"/>
</dbReference>
<dbReference type="InterPro" id="IPR057870">
    <property type="entry name" value="HR1_TOCA"/>
</dbReference>
<gene>
    <name evidence="21" type="ORF">CAUJ_LOCUS3222</name>
</gene>
<evidence type="ECO:0000256" key="6">
    <source>
        <dbReference type="ARBA" id="ARBA00022443"/>
    </source>
</evidence>
<evidence type="ECO:0000256" key="5">
    <source>
        <dbReference type="ARBA" id="ARBA00009426"/>
    </source>
</evidence>
<dbReference type="Pfam" id="PF00611">
    <property type="entry name" value="FCH"/>
    <property type="match status" value="1"/>
</dbReference>
<dbReference type="Gene3D" id="1.20.1270.60">
    <property type="entry name" value="Arfaptin homology (AH) domain/BAR domain"/>
    <property type="match status" value="1"/>
</dbReference>
<dbReference type="GO" id="GO:0007165">
    <property type="term" value="P:signal transduction"/>
    <property type="evidence" value="ECO:0007669"/>
    <property type="project" value="InterPro"/>
</dbReference>
<dbReference type="PANTHER" id="PTHR15735:SF12">
    <property type="entry name" value="CDC42-INTERACTING PROTEIN 4, ISOFORM B"/>
    <property type="match status" value="1"/>
</dbReference>
<evidence type="ECO:0000256" key="11">
    <source>
        <dbReference type="ARBA" id="ARBA00022949"/>
    </source>
</evidence>
<dbReference type="EMBL" id="CAJGYM010000006">
    <property type="protein sequence ID" value="CAD6187303.1"/>
    <property type="molecule type" value="Genomic_DNA"/>
</dbReference>
<dbReference type="GO" id="GO:1904703">
    <property type="term" value="P:negative regulation of protein localization to adherens junction"/>
    <property type="evidence" value="ECO:0007669"/>
    <property type="project" value="UniProtKB-ARBA"/>
</dbReference>
<keyword evidence="22" id="KW-1185">Reference proteome</keyword>
<dbReference type="GO" id="GO:0005886">
    <property type="term" value="C:plasma membrane"/>
    <property type="evidence" value="ECO:0007669"/>
    <property type="project" value="UniProtKB-SubCell"/>
</dbReference>
<evidence type="ECO:0000313" key="21">
    <source>
        <dbReference type="EMBL" id="CAD6187303.1"/>
    </source>
</evidence>
<feature type="region of interest" description="Disordered" evidence="17">
    <location>
        <begin position="440"/>
        <end position="503"/>
    </location>
</feature>
<organism evidence="21 22">
    <name type="scientific">Caenorhabditis auriculariae</name>
    <dbReference type="NCBI Taxonomy" id="2777116"/>
    <lineage>
        <taxon>Eukaryota</taxon>
        <taxon>Metazoa</taxon>
        <taxon>Ecdysozoa</taxon>
        <taxon>Nematoda</taxon>
        <taxon>Chromadorea</taxon>
        <taxon>Rhabditida</taxon>
        <taxon>Rhabditina</taxon>
        <taxon>Rhabditomorpha</taxon>
        <taxon>Rhabditoidea</taxon>
        <taxon>Rhabditidae</taxon>
        <taxon>Peloderinae</taxon>
        <taxon>Caenorhabditis</taxon>
    </lineage>
</organism>
<dbReference type="Pfam" id="PF00018">
    <property type="entry name" value="SH3_1"/>
    <property type="match status" value="1"/>
</dbReference>
<feature type="compositionally biased region" description="Low complexity" evidence="17">
    <location>
        <begin position="447"/>
        <end position="471"/>
    </location>
</feature>
<dbReference type="InterPro" id="IPR001060">
    <property type="entry name" value="FCH_dom"/>
</dbReference>
<dbReference type="InterPro" id="IPR027267">
    <property type="entry name" value="AH/BAR_dom_sf"/>
</dbReference>
<dbReference type="OrthoDB" id="8783038at2759"/>
<feature type="domain" description="F-BAR" evidence="19">
    <location>
        <begin position="13"/>
        <end position="275"/>
    </location>
</feature>
<evidence type="ECO:0000259" key="18">
    <source>
        <dbReference type="PROSITE" id="PS50002"/>
    </source>
</evidence>
<dbReference type="SMART" id="SM00055">
    <property type="entry name" value="FCH"/>
    <property type="match status" value="1"/>
</dbReference>
<dbReference type="FunFam" id="1.20.1270.60:FF:000060">
    <property type="entry name" value="Actin polymerization protein Bzz1"/>
    <property type="match status" value="1"/>
</dbReference>
<comment type="caution">
    <text evidence="21">The sequence shown here is derived from an EMBL/GenBank/DDBJ whole genome shotgun (WGS) entry which is preliminary data.</text>
</comment>
<keyword evidence="12 16" id="KW-0175">Coiled coil</keyword>
<dbReference type="Proteomes" id="UP000835052">
    <property type="component" value="Unassembled WGS sequence"/>
</dbReference>
<accession>A0A8S1GWT3</accession>
<evidence type="ECO:0000256" key="13">
    <source>
        <dbReference type="ARBA" id="ARBA00023136"/>
    </source>
</evidence>
<dbReference type="GO" id="GO:0005911">
    <property type="term" value="C:cell-cell junction"/>
    <property type="evidence" value="ECO:0007669"/>
    <property type="project" value="UniProtKB-ARBA"/>
</dbReference>
<evidence type="ECO:0000256" key="14">
    <source>
        <dbReference type="ARBA" id="ARBA00023329"/>
    </source>
</evidence>
<keyword evidence="13" id="KW-0472">Membrane</keyword>
<feature type="domain" description="SH3" evidence="18">
    <location>
        <begin position="518"/>
        <end position="580"/>
    </location>
</feature>
<evidence type="ECO:0000259" key="19">
    <source>
        <dbReference type="PROSITE" id="PS51741"/>
    </source>
</evidence>
<keyword evidence="14" id="KW-0968">Cytoplasmic vesicle</keyword>
<comment type="similarity">
    <text evidence="5">Belongs to the FNBP1 family.</text>
</comment>
<evidence type="ECO:0000256" key="4">
    <source>
        <dbReference type="ARBA" id="ARBA00004541"/>
    </source>
</evidence>
<evidence type="ECO:0000256" key="12">
    <source>
        <dbReference type="ARBA" id="ARBA00023054"/>
    </source>
</evidence>
<evidence type="ECO:0000256" key="3">
    <source>
        <dbReference type="ARBA" id="ARBA00004413"/>
    </source>
</evidence>
<dbReference type="InterPro" id="IPR001452">
    <property type="entry name" value="SH3_domain"/>
</dbReference>
<dbReference type="Gene3D" id="6.10.140.470">
    <property type="match status" value="1"/>
</dbReference>
<comment type="subcellular location">
    <subcellularLocation>
        <location evidence="2">Cell junction</location>
    </subcellularLocation>
    <subcellularLocation>
        <location evidence="3">Cell membrane</location>
        <topology evidence="3">Peripheral membrane protein</topology>
        <orientation evidence="3">Cytoplasmic side</orientation>
    </subcellularLocation>
    <subcellularLocation>
        <location evidence="4">Cytoplasmic vesicle</location>
    </subcellularLocation>
    <subcellularLocation>
        <location evidence="1">Recycling endosome</location>
    </subcellularLocation>
</comment>
<reference evidence="21" key="1">
    <citation type="submission" date="2020-10" db="EMBL/GenBank/DDBJ databases">
        <authorList>
            <person name="Kikuchi T."/>
        </authorList>
    </citation>
    <scope>NUCLEOTIDE SEQUENCE</scope>
    <source>
        <strain evidence="21">NKZ352</strain>
    </source>
</reference>
<dbReference type="FunFam" id="2.30.30.40:FF:000203">
    <property type="entry name" value="Cdc42-interacting protein 4, isoform F"/>
    <property type="match status" value="1"/>
</dbReference>
<evidence type="ECO:0000256" key="2">
    <source>
        <dbReference type="ARBA" id="ARBA00004282"/>
    </source>
</evidence>
<protein>
    <recommendedName>
        <fullName evidence="23">Formin-binding protein 1-like</fullName>
    </recommendedName>
</protein>
<evidence type="ECO:0000256" key="17">
    <source>
        <dbReference type="SAM" id="MobiDB-lite"/>
    </source>
</evidence>
<dbReference type="GO" id="GO:1901046">
    <property type="term" value="P:positive regulation of egg-laying behavior"/>
    <property type="evidence" value="ECO:0007669"/>
    <property type="project" value="UniProtKB-ARBA"/>
</dbReference>
<dbReference type="PROSITE" id="PS51860">
    <property type="entry name" value="REM_1"/>
    <property type="match status" value="1"/>
</dbReference>
<dbReference type="GO" id="GO:0048613">
    <property type="term" value="P:embryonic ectodermal digestive tract morphogenesis"/>
    <property type="evidence" value="ECO:0007669"/>
    <property type="project" value="UniProtKB-ARBA"/>
</dbReference>
<feature type="compositionally biased region" description="Polar residues" evidence="17">
    <location>
        <begin position="481"/>
        <end position="498"/>
    </location>
</feature>
<keyword evidence="11" id="KW-0965">Cell junction</keyword>
<dbReference type="PROSITE" id="PS51741">
    <property type="entry name" value="F_BAR"/>
    <property type="match status" value="1"/>
</dbReference>
<keyword evidence="9" id="KW-0254">Endocytosis</keyword>
<evidence type="ECO:0000256" key="9">
    <source>
        <dbReference type="ARBA" id="ARBA00022583"/>
    </source>
</evidence>
<dbReference type="GO" id="GO:2000370">
    <property type="term" value="P:positive regulation of clathrin-dependent endocytosis"/>
    <property type="evidence" value="ECO:0007669"/>
    <property type="project" value="UniProtKB-ARBA"/>
</dbReference>
<dbReference type="SUPFAM" id="SSF50044">
    <property type="entry name" value="SH3-domain"/>
    <property type="match status" value="1"/>
</dbReference>
<name>A0A8S1GWT3_9PELO</name>
<dbReference type="GO" id="GO:0006897">
    <property type="term" value="P:endocytosis"/>
    <property type="evidence" value="ECO:0007669"/>
    <property type="project" value="UniProtKB-KW"/>
</dbReference>
<feature type="domain" description="REM-1" evidence="20">
    <location>
        <begin position="358"/>
        <end position="435"/>
    </location>
</feature>
<dbReference type="CDD" id="cd11911">
    <property type="entry name" value="SH3_CIP4-like"/>
    <property type="match status" value="1"/>
</dbReference>
<dbReference type="PANTHER" id="PTHR15735">
    <property type="entry name" value="FCH AND DOUBLE SH3 DOMAINS PROTEIN"/>
    <property type="match status" value="1"/>
</dbReference>
<keyword evidence="8" id="KW-0963">Cytoplasm</keyword>
<evidence type="ECO:0000256" key="16">
    <source>
        <dbReference type="PROSITE-ProRule" id="PRU01077"/>
    </source>
</evidence>
<evidence type="ECO:0008006" key="23">
    <source>
        <dbReference type="Google" id="ProtNLM"/>
    </source>
</evidence>
<proteinExistence type="inferred from homology"/>
<dbReference type="GO" id="GO:0032956">
    <property type="term" value="P:regulation of actin cytoskeleton organization"/>
    <property type="evidence" value="ECO:0007669"/>
    <property type="project" value="UniProtKB-ARBA"/>
</dbReference>
<dbReference type="SMART" id="SM00326">
    <property type="entry name" value="SH3"/>
    <property type="match status" value="1"/>
</dbReference>
<sequence length="580" mass="64984">MSVTIKVYKPVTPGSWGDLWDQMENISAHTQKGIEYLERIATFTKERAVVEEEYAARLRGVAKKFFKKKEEEELWRTVSFAKGFTGIVKELESLAGQHEVISESLKKEVVSYAMDKAALHRGTRKQILSEIQSAHAEVNNAVSDMMKAHKQYGKAFKEAEAAFLKYTKAEKNMEISRLDLEKAKNNSQMRNGICEEAKQHYAYAVSKANDLQRWYFEEELPQILEKYKNLDLDRINDVREVLMKCISAEEDVQPIIARCHSDMRVAAKSIDAANDVMLVVENFKSGIPRPSPFSFEDLGRPDALLNGSDNVDATIKKGTLLGRKDAKSGVVRKQSMHQKFFGVGGGSDKKSDNGEYGNLPPQQRARKIAGKLAEIEKDRERAIQSREGVSKMQNAYRSNPKLGNPADCDAQLSQYAQEIDALTVQIGRLRGLLEETNAQLGISESDTPPSVRSYSSASSAAPRSTTPAPATLEPEHHRNSSDNWSRFSEQSAENTLAPNGTAPIANREEVYEECAPPPSLGRATALFAFEGQADGTIRMREGEEFFLVENDEGDGWTRVRRINENQEGFVPSSYLRCEYF</sequence>
<feature type="region of interest" description="Disordered" evidence="17">
    <location>
        <begin position="342"/>
        <end position="364"/>
    </location>
</feature>
<keyword evidence="10" id="KW-0967">Endosome</keyword>
<dbReference type="InterPro" id="IPR031160">
    <property type="entry name" value="F_BAR_dom"/>
</dbReference>
<dbReference type="AlphaFoldDB" id="A0A8S1GWT3"/>
<dbReference type="Pfam" id="PF25610">
    <property type="entry name" value="HR1_TOCA"/>
    <property type="match status" value="1"/>
</dbReference>
<dbReference type="CDD" id="cd11619">
    <property type="entry name" value="HR1_CIP4-like"/>
    <property type="match status" value="1"/>
</dbReference>
<evidence type="ECO:0000256" key="8">
    <source>
        <dbReference type="ARBA" id="ARBA00022490"/>
    </source>
</evidence>
<dbReference type="GO" id="GO:0055037">
    <property type="term" value="C:recycling endosome"/>
    <property type="evidence" value="ECO:0007669"/>
    <property type="project" value="UniProtKB-SubCell"/>
</dbReference>
<dbReference type="InterPro" id="IPR011072">
    <property type="entry name" value="HR1_rho-bd"/>
</dbReference>
<keyword evidence="7" id="KW-1003">Cell membrane</keyword>
<evidence type="ECO:0000259" key="20">
    <source>
        <dbReference type="PROSITE" id="PS51860"/>
    </source>
</evidence>
<dbReference type="SUPFAM" id="SSF103657">
    <property type="entry name" value="BAR/IMD domain-like"/>
    <property type="match status" value="1"/>
</dbReference>
<keyword evidence="6 15" id="KW-0728">SH3 domain</keyword>
<evidence type="ECO:0000256" key="10">
    <source>
        <dbReference type="ARBA" id="ARBA00022753"/>
    </source>
</evidence>
<evidence type="ECO:0000256" key="7">
    <source>
        <dbReference type="ARBA" id="ARBA00022475"/>
    </source>
</evidence>
<dbReference type="InterPro" id="IPR036028">
    <property type="entry name" value="SH3-like_dom_sf"/>
</dbReference>
<evidence type="ECO:0000256" key="1">
    <source>
        <dbReference type="ARBA" id="ARBA00004172"/>
    </source>
</evidence>
<evidence type="ECO:0000256" key="15">
    <source>
        <dbReference type="PROSITE-ProRule" id="PRU00192"/>
    </source>
</evidence>